<organism evidence="9 10">
    <name type="scientific">Methylacidimicrobium tartarophylax</name>
    <dbReference type="NCBI Taxonomy" id="1041768"/>
    <lineage>
        <taxon>Bacteria</taxon>
        <taxon>Pseudomonadati</taxon>
        <taxon>Verrucomicrobiota</taxon>
        <taxon>Methylacidimicrobium</taxon>
    </lineage>
</organism>
<evidence type="ECO:0000256" key="6">
    <source>
        <dbReference type="ARBA" id="ARBA00023141"/>
    </source>
</evidence>
<dbReference type="GO" id="GO:0008652">
    <property type="term" value="P:amino acid biosynthetic process"/>
    <property type="evidence" value="ECO:0007669"/>
    <property type="project" value="UniProtKB-KW"/>
</dbReference>
<dbReference type="PANTHER" id="PTHR21085">
    <property type="entry name" value="CHORISMATE SYNTHASE"/>
    <property type="match status" value="1"/>
</dbReference>
<evidence type="ECO:0000256" key="4">
    <source>
        <dbReference type="ARBA" id="ARBA00013036"/>
    </source>
</evidence>
<dbReference type="PANTHER" id="PTHR21085:SF0">
    <property type="entry name" value="CHORISMATE SYNTHASE"/>
    <property type="match status" value="1"/>
</dbReference>
<comment type="cofactor">
    <cofactor evidence="1">
        <name>FMNH2</name>
        <dbReference type="ChEBI" id="CHEBI:57618"/>
    </cofactor>
</comment>
<dbReference type="SUPFAM" id="SSF103263">
    <property type="entry name" value="Chorismate synthase, AroC"/>
    <property type="match status" value="1"/>
</dbReference>
<dbReference type="GO" id="GO:0004107">
    <property type="term" value="F:chorismate synthase activity"/>
    <property type="evidence" value="ECO:0007669"/>
    <property type="project" value="UniProtKB-UniRule"/>
</dbReference>
<feature type="non-terminal residue" evidence="9">
    <location>
        <position position="1"/>
    </location>
</feature>
<dbReference type="EC" id="4.2.3.5" evidence="4 8"/>
<dbReference type="AlphaFoldDB" id="A0A5E6MIF8"/>
<dbReference type="NCBIfam" id="TIGR00033">
    <property type="entry name" value="aroC"/>
    <property type="match status" value="1"/>
</dbReference>
<evidence type="ECO:0000313" key="10">
    <source>
        <dbReference type="Proteomes" id="UP000334923"/>
    </source>
</evidence>
<comment type="pathway">
    <text evidence="2">Metabolic intermediate biosynthesis; chorismate biosynthesis; chorismate from D-erythrose 4-phosphate and phosphoenolpyruvate: step 7/7.</text>
</comment>
<dbReference type="RefSeq" id="WP_142659417.1">
    <property type="nucleotide sequence ID" value="NZ_CABFVA020000017.1"/>
</dbReference>
<keyword evidence="7 9" id="KW-0456">Lyase</keyword>
<reference evidence="9 10" key="1">
    <citation type="submission" date="2019-09" db="EMBL/GenBank/DDBJ databases">
        <authorList>
            <person name="Cremers G."/>
        </authorList>
    </citation>
    <scope>NUCLEOTIDE SEQUENCE [LARGE SCALE GENOMIC DNA]</scope>
    <source>
        <strain evidence="9">4A</strain>
    </source>
</reference>
<keyword evidence="10" id="KW-1185">Reference proteome</keyword>
<dbReference type="Pfam" id="PF01264">
    <property type="entry name" value="Chorismate_synt"/>
    <property type="match status" value="1"/>
</dbReference>
<dbReference type="GO" id="GO:0009073">
    <property type="term" value="P:aromatic amino acid family biosynthetic process"/>
    <property type="evidence" value="ECO:0007669"/>
    <property type="project" value="UniProtKB-KW"/>
</dbReference>
<dbReference type="GO" id="GO:0010181">
    <property type="term" value="F:FMN binding"/>
    <property type="evidence" value="ECO:0007669"/>
    <property type="project" value="TreeGrafter"/>
</dbReference>
<dbReference type="EMBL" id="CABFVA020000017">
    <property type="protein sequence ID" value="VVM05281.1"/>
    <property type="molecule type" value="Genomic_DNA"/>
</dbReference>
<evidence type="ECO:0000313" key="9">
    <source>
        <dbReference type="EMBL" id="VVM05281.1"/>
    </source>
</evidence>
<keyword evidence="6" id="KW-0057">Aromatic amino acid biosynthesis</keyword>
<proteinExistence type="inferred from homology"/>
<sequence>SARETVGRVAGGAVAGQFLHRVFPSLKVVAYVSEVQGLSAPDPSSSLDEKRIEENALRWPDPETLPRAVALVEEARKAGDSVGGVVSCRVQGMPVGLGEPVFDKLDADLAKAMLSIPAAKGFELGSGFAGTRLRGSQHNDPFYSEGGRVRTRTNFSGGVQGGISNGEELFFRVALKPVATIALPQETVTEKGQPTILRARGRHDPCVLPRAVPIVEAMTRLVLADHALRQKAIGWDFLP</sequence>
<dbReference type="PROSITE" id="PS00789">
    <property type="entry name" value="CHORISMATE_SYNTHASE_3"/>
    <property type="match status" value="1"/>
</dbReference>
<evidence type="ECO:0000256" key="8">
    <source>
        <dbReference type="NCBIfam" id="TIGR00033"/>
    </source>
</evidence>
<name>A0A5E6MIF8_9BACT</name>
<accession>A0A5E6MIF8</accession>
<dbReference type="InterPro" id="IPR035904">
    <property type="entry name" value="Chorismate_synth_AroC_sf"/>
</dbReference>
<evidence type="ECO:0000256" key="3">
    <source>
        <dbReference type="ARBA" id="ARBA00008014"/>
    </source>
</evidence>
<protein>
    <recommendedName>
        <fullName evidence="4 8">Chorismate synthase</fullName>
        <ecNumber evidence="4 8">4.2.3.5</ecNumber>
    </recommendedName>
</protein>
<dbReference type="InterPro" id="IPR000453">
    <property type="entry name" value="Chorismate_synth"/>
</dbReference>
<evidence type="ECO:0000256" key="2">
    <source>
        <dbReference type="ARBA" id="ARBA00005044"/>
    </source>
</evidence>
<dbReference type="InterPro" id="IPR020541">
    <property type="entry name" value="Chorismate_synthase_CS"/>
</dbReference>
<dbReference type="Gene3D" id="3.60.150.10">
    <property type="entry name" value="Chorismate synthase AroC"/>
    <property type="match status" value="1"/>
</dbReference>
<dbReference type="GO" id="GO:0009423">
    <property type="term" value="P:chorismate biosynthetic process"/>
    <property type="evidence" value="ECO:0007669"/>
    <property type="project" value="UniProtKB-UniRule"/>
</dbReference>
<evidence type="ECO:0000256" key="5">
    <source>
        <dbReference type="ARBA" id="ARBA00022605"/>
    </source>
</evidence>
<keyword evidence="5" id="KW-0028">Amino-acid biosynthesis</keyword>
<comment type="similarity">
    <text evidence="3">Belongs to the chorismate synthase family.</text>
</comment>
<evidence type="ECO:0000256" key="1">
    <source>
        <dbReference type="ARBA" id="ARBA00001914"/>
    </source>
</evidence>
<dbReference type="GO" id="GO:0005829">
    <property type="term" value="C:cytosol"/>
    <property type="evidence" value="ECO:0007669"/>
    <property type="project" value="TreeGrafter"/>
</dbReference>
<dbReference type="UniPathway" id="UPA00053">
    <property type="reaction ID" value="UER00090"/>
</dbReference>
<dbReference type="Proteomes" id="UP000334923">
    <property type="component" value="Unassembled WGS sequence"/>
</dbReference>
<evidence type="ECO:0000256" key="7">
    <source>
        <dbReference type="ARBA" id="ARBA00023239"/>
    </source>
</evidence>
<gene>
    <name evidence="9" type="primary">aroC</name>
    <name evidence="9" type="ORF">MAMT_00555</name>
</gene>
<dbReference type="OrthoDB" id="9771806at2"/>